<reference evidence="1" key="1">
    <citation type="submission" date="2014-11" db="EMBL/GenBank/DDBJ databases">
        <authorList>
            <person name="Amaro Gonzalez C."/>
        </authorList>
    </citation>
    <scope>NUCLEOTIDE SEQUENCE</scope>
</reference>
<reference evidence="1" key="2">
    <citation type="journal article" date="2015" name="Fish Shellfish Immunol.">
        <title>Early steps in the European eel (Anguilla anguilla)-Vibrio vulnificus interaction in the gills: Role of the RtxA13 toxin.</title>
        <authorList>
            <person name="Callol A."/>
            <person name="Pajuelo D."/>
            <person name="Ebbesson L."/>
            <person name="Teles M."/>
            <person name="MacKenzie S."/>
            <person name="Amaro C."/>
        </authorList>
    </citation>
    <scope>NUCLEOTIDE SEQUENCE</scope>
</reference>
<name>A0A0E9PDG3_ANGAN</name>
<protein>
    <submittedName>
        <fullName evidence="1">Uncharacterized protein</fullName>
    </submittedName>
</protein>
<dbReference type="EMBL" id="GBXM01106008">
    <property type="protein sequence ID" value="JAH02569.1"/>
    <property type="molecule type" value="Transcribed_RNA"/>
</dbReference>
<evidence type="ECO:0000313" key="1">
    <source>
        <dbReference type="EMBL" id="JAH02569.1"/>
    </source>
</evidence>
<proteinExistence type="predicted"/>
<sequence>MYGCTDVFMSVYFQHLCEHECVYVSVSLCMCVHVLCMRTCTRVNVSVRFQ</sequence>
<dbReference type="AlphaFoldDB" id="A0A0E9PDG3"/>
<organism evidence="1">
    <name type="scientific">Anguilla anguilla</name>
    <name type="common">European freshwater eel</name>
    <name type="synonym">Muraena anguilla</name>
    <dbReference type="NCBI Taxonomy" id="7936"/>
    <lineage>
        <taxon>Eukaryota</taxon>
        <taxon>Metazoa</taxon>
        <taxon>Chordata</taxon>
        <taxon>Craniata</taxon>
        <taxon>Vertebrata</taxon>
        <taxon>Euteleostomi</taxon>
        <taxon>Actinopterygii</taxon>
        <taxon>Neopterygii</taxon>
        <taxon>Teleostei</taxon>
        <taxon>Anguilliformes</taxon>
        <taxon>Anguillidae</taxon>
        <taxon>Anguilla</taxon>
    </lineage>
</organism>
<accession>A0A0E9PDG3</accession>